<name>A0ACB8W141_9TELE</name>
<protein>
    <submittedName>
        <fullName evidence="1">Uncharacterized protein</fullName>
    </submittedName>
</protein>
<gene>
    <name evidence="1" type="ORF">L3Q82_013605</name>
</gene>
<reference evidence="1" key="1">
    <citation type="submission" date="2022-04" db="EMBL/GenBank/DDBJ databases">
        <title>Jade perch genome.</title>
        <authorList>
            <person name="Chao B."/>
        </authorList>
    </citation>
    <scope>NUCLEOTIDE SEQUENCE</scope>
    <source>
        <strain evidence="1">CB-2022</strain>
    </source>
</reference>
<dbReference type="Proteomes" id="UP000831701">
    <property type="component" value="Chromosome 16"/>
</dbReference>
<accession>A0ACB8W141</accession>
<dbReference type="EMBL" id="CM041546">
    <property type="protein sequence ID" value="KAI3361441.1"/>
    <property type="molecule type" value="Genomic_DNA"/>
</dbReference>
<proteinExistence type="predicted"/>
<evidence type="ECO:0000313" key="2">
    <source>
        <dbReference type="Proteomes" id="UP000831701"/>
    </source>
</evidence>
<evidence type="ECO:0000313" key="1">
    <source>
        <dbReference type="EMBL" id="KAI3361441.1"/>
    </source>
</evidence>
<sequence>MFSVSIVDAAVRSCGPKVSGACCGGNNPRTRKVGALELTGTGRPSKPQPLGGPGGKNSGLGGVRVRGPGGGPIDRPRRNSGKPSGASEGGSSALPTLFTVRVVELLTSTGDIVGQWKEYFEDLLNPTARLPLRKQRLGTLRWTRPSPKPEVTEVVRKLLGGKAPGVDENPPRVPQVLWMLWGCLGPTTCLCSIAWRS</sequence>
<organism evidence="1 2">
    <name type="scientific">Scortum barcoo</name>
    <name type="common">barcoo grunter</name>
    <dbReference type="NCBI Taxonomy" id="214431"/>
    <lineage>
        <taxon>Eukaryota</taxon>
        <taxon>Metazoa</taxon>
        <taxon>Chordata</taxon>
        <taxon>Craniata</taxon>
        <taxon>Vertebrata</taxon>
        <taxon>Euteleostomi</taxon>
        <taxon>Actinopterygii</taxon>
        <taxon>Neopterygii</taxon>
        <taxon>Teleostei</taxon>
        <taxon>Neoteleostei</taxon>
        <taxon>Acanthomorphata</taxon>
        <taxon>Eupercaria</taxon>
        <taxon>Centrarchiformes</taxon>
        <taxon>Terapontoidei</taxon>
        <taxon>Terapontidae</taxon>
        <taxon>Scortum</taxon>
    </lineage>
</organism>
<comment type="caution">
    <text evidence="1">The sequence shown here is derived from an EMBL/GenBank/DDBJ whole genome shotgun (WGS) entry which is preliminary data.</text>
</comment>
<keyword evidence="2" id="KW-1185">Reference proteome</keyword>